<name>A0ABU9XSF3_9SPHN</name>
<proteinExistence type="predicted"/>
<dbReference type="EMBL" id="JBDIMF010000003">
    <property type="protein sequence ID" value="MEN2786750.1"/>
    <property type="molecule type" value="Genomic_DNA"/>
</dbReference>
<evidence type="ECO:0000256" key="1">
    <source>
        <dbReference type="SAM" id="MobiDB-lite"/>
    </source>
</evidence>
<reference evidence="2 3" key="1">
    <citation type="submission" date="2024-05" db="EMBL/GenBank/DDBJ databases">
        <authorList>
            <person name="Liu Q."/>
            <person name="Xin Y.-H."/>
        </authorList>
    </citation>
    <scope>NUCLEOTIDE SEQUENCE [LARGE SCALE GENOMIC DNA]</scope>
    <source>
        <strain evidence="2 3">CGMCC 1.15349</strain>
    </source>
</reference>
<comment type="caution">
    <text evidence="2">The sequence shown here is derived from an EMBL/GenBank/DDBJ whole genome shotgun (WGS) entry which is preliminary data.</text>
</comment>
<evidence type="ECO:0008006" key="4">
    <source>
        <dbReference type="Google" id="ProtNLM"/>
    </source>
</evidence>
<evidence type="ECO:0000313" key="3">
    <source>
        <dbReference type="Proteomes" id="UP001404104"/>
    </source>
</evidence>
<dbReference type="Proteomes" id="UP001404104">
    <property type="component" value="Unassembled WGS sequence"/>
</dbReference>
<feature type="region of interest" description="Disordered" evidence="1">
    <location>
        <begin position="1"/>
        <end position="23"/>
    </location>
</feature>
<feature type="compositionally biased region" description="Basic and acidic residues" evidence="1">
    <location>
        <begin position="1"/>
        <end position="10"/>
    </location>
</feature>
<gene>
    <name evidence="2" type="ORF">ABC969_10000</name>
</gene>
<protein>
    <recommendedName>
        <fullName evidence="4">Mobilization protein</fullName>
    </recommendedName>
</protein>
<accession>A0ABU9XSF3</accession>
<organism evidence="2 3">
    <name type="scientific">Sphingomonas qilianensis</name>
    <dbReference type="NCBI Taxonomy" id="1736690"/>
    <lineage>
        <taxon>Bacteria</taxon>
        <taxon>Pseudomonadati</taxon>
        <taxon>Pseudomonadota</taxon>
        <taxon>Alphaproteobacteria</taxon>
        <taxon>Sphingomonadales</taxon>
        <taxon>Sphingomonadaceae</taxon>
        <taxon>Sphingomonas</taxon>
    </lineage>
</organism>
<dbReference type="RefSeq" id="WP_345864546.1">
    <property type="nucleotide sequence ID" value="NZ_JBDIMF010000003.1"/>
</dbReference>
<keyword evidence="3" id="KW-1185">Reference proteome</keyword>
<evidence type="ECO:0000313" key="2">
    <source>
        <dbReference type="EMBL" id="MEN2786750.1"/>
    </source>
</evidence>
<sequence>MSDERNDRPKRQPRGKRTARDDAGKKIVVRLNDEQWGRLELEAGGRNISEYVRARLFDGNIPKIDRLSLIGALHVVGRRLQLLTAHPATESAEIAATLADVRAAIARLSMRKAGVERQADSDELAA</sequence>